<accession>A0A2W2BGI0</accession>
<dbReference type="Gene3D" id="1.10.10.2830">
    <property type="match status" value="1"/>
</dbReference>
<dbReference type="GO" id="GO:0007059">
    <property type="term" value="P:chromosome segregation"/>
    <property type="evidence" value="ECO:0007669"/>
    <property type="project" value="TreeGrafter"/>
</dbReference>
<dbReference type="EMBL" id="QKTW01000017">
    <property type="protein sequence ID" value="PZF72596.1"/>
    <property type="molecule type" value="Genomic_DNA"/>
</dbReference>
<dbReference type="GO" id="GO:0003677">
    <property type="term" value="F:DNA binding"/>
    <property type="evidence" value="ECO:0007669"/>
    <property type="project" value="InterPro"/>
</dbReference>
<protein>
    <recommendedName>
        <fullName evidence="2">ParB-like N-terminal domain-containing protein</fullName>
    </recommendedName>
</protein>
<gene>
    <name evidence="3" type="ORF">DN068_12075</name>
</gene>
<keyword evidence="4" id="KW-1185">Reference proteome</keyword>
<dbReference type="InterPro" id="IPR003115">
    <property type="entry name" value="ParB_N"/>
</dbReference>
<dbReference type="NCBIfam" id="TIGR00180">
    <property type="entry name" value="parB_part"/>
    <property type="match status" value="1"/>
</dbReference>
<dbReference type="SUPFAM" id="SSF110849">
    <property type="entry name" value="ParB/Sulfiredoxin"/>
    <property type="match status" value="1"/>
</dbReference>
<dbReference type="RefSeq" id="WP_110999187.1">
    <property type="nucleotide sequence ID" value="NZ_QKTW01000017.1"/>
</dbReference>
<dbReference type="InterPro" id="IPR036086">
    <property type="entry name" value="ParB/Sulfiredoxin_sf"/>
</dbReference>
<reference evidence="3 4" key="1">
    <citation type="submission" date="2018-06" db="EMBL/GenBank/DDBJ databases">
        <title>Mucibacter soli gen. nov., sp. nov., a new member of the family Chitinophagaceae producing mucin.</title>
        <authorList>
            <person name="Kim M.-K."/>
            <person name="Park S."/>
            <person name="Kim T.-S."/>
            <person name="Joung Y."/>
            <person name="Han J.-H."/>
            <person name="Kim S.B."/>
        </authorList>
    </citation>
    <scope>NUCLEOTIDE SEQUENCE [LARGE SCALE GENOMIC DNA]</scope>
    <source>
        <strain evidence="3 4">R1-15</strain>
    </source>
</reference>
<dbReference type="SMART" id="SM00470">
    <property type="entry name" value="ParB"/>
    <property type="match status" value="1"/>
</dbReference>
<dbReference type="Proteomes" id="UP000248745">
    <property type="component" value="Unassembled WGS sequence"/>
</dbReference>
<dbReference type="PANTHER" id="PTHR33375:SF1">
    <property type="entry name" value="CHROMOSOME-PARTITIONING PROTEIN PARB-RELATED"/>
    <property type="match status" value="1"/>
</dbReference>
<organism evidence="3 4">
    <name type="scientific">Taibaiella soli</name>
    <dbReference type="NCBI Taxonomy" id="1649169"/>
    <lineage>
        <taxon>Bacteria</taxon>
        <taxon>Pseudomonadati</taxon>
        <taxon>Bacteroidota</taxon>
        <taxon>Chitinophagia</taxon>
        <taxon>Chitinophagales</taxon>
        <taxon>Chitinophagaceae</taxon>
        <taxon>Taibaiella</taxon>
    </lineage>
</organism>
<dbReference type="Gene3D" id="3.90.1530.10">
    <property type="entry name" value="Conserved hypothetical protein from pyrococcus furiosus pfu- 392566-001, ParB domain"/>
    <property type="match status" value="1"/>
</dbReference>
<dbReference type="Pfam" id="PF02195">
    <property type="entry name" value="ParB_N"/>
    <property type="match status" value="1"/>
</dbReference>
<dbReference type="GO" id="GO:0045881">
    <property type="term" value="P:positive regulation of sporulation resulting in formation of a cellular spore"/>
    <property type="evidence" value="ECO:0007669"/>
    <property type="project" value="TreeGrafter"/>
</dbReference>
<dbReference type="GO" id="GO:0005694">
    <property type="term" value="C:chromosome"/>
    <property type="evidence" value="ECO:0007669"/>
    <property type="project" value="TreeGrafter"/>
</dbReference>
<sequence>MSEKEKNSLINSIKPHPFRFLELPLDAIEGDLNQPRKAFGLRAGGDHNRLLKSISTYGIEDPIKVCEIEEGRYRIMDGHRRFACAKELKFKKVPCRIYPKMKDGEFEARRYEMQNNRREWKPIEKANAIHRIRTEYNNASEKEVADLIGMRQTTLFHFTALRNMRMEYLELMSEHNLKEYQRISLMQLLPKLRKIKRFEVDDIVKILFKKINDNLLYKRSDFISLAKVFSIASLNEEELLKFLTEPQISVDELCEMTQLSGFSFQIRSLIKDLSVKRNLNIELTKKEQNLVEDLYKLIENFM</sequence>
<dbReference type="PANTHER" id="PTHR33375">
    <property type="entry name" value="CHROMOSOME-PARTITIONING PROTEIN PARB-RELATED"/>
    <property type="match status" value="1"/>
</dbReference>
<dbReference type="InterPro" id="IPR004437">
    <property type="entry name" value="ParB/RepB/Spo0J"/>
</dbReference>
<dbReference type="AlphaFoldDB" id="A0A2W2BGI0"/>
<name>A0A2W2BGI0_9BACT</name>
<evidence type="ECO:0000259" key="2">
    <source>
        <dbReference type="SMART" id="SM00470"/>
    </source>
</evidence>
<evidence type="ECO:0000313" key="3">
    <source>
        <dbReference type="EMBL" id="PZF72596.1"/>
    </source>
</evidence>
<dbReference type="InterPro" id="IPR050336">
    <property type="entry name" value="Chromosome_partition/occlusion"/>
</dbReference>
<proteinExistence type="inferred from homology"/>
<evidence type="ECO:0000256" key="1">
    <source>
        <dbReference type="ARBA" id="ARBA00006295"/>
    </source>
</evidence>
<feature type="domain" description="ParB-like N-terminal" evidence="2">
    <location>
        <begin position="21"/>
        <end position="117"/>
    </location>
</feature>
<comment type="similarity">
    <text evidence="1">Belongs to the ParB family.</text>
</comment>
<evidence type="ECO:0000313" key="4">
    <source>
        <dbReference type="Proteomes" id="UP000248745"/>
    </source>
</evidence>
<dbReference type="OrthoDB" id="9802051at2"/>
<comment type="caution">
    <text evidence="3">The sequence shown here is derived from an EMBL/GenBank/DDBJ whole genome shotgun (WGS) entry which is preliminary data.</text>
</comment>